<dbReference type="AlphaFoldDB" id="A0A9N9PZ93"/>
<accession>A0A9N9PZ93</accession>
<protein>
    <submittedName>
        <fullName evidence="1">Uncharacterized protein</fullName>
    </submittedName>
</protein>
<evidence type="ECO:0000313" key="1">
    <source>
        <dbReference type="EMBL" id="CAG8980248.1"/>
    </source>
</evidence>
<comment type="caution">
    <text evidence="1">The sequence shown here is derived from an EMBL/GenBank/DDBJ whole genome shotgun (WGS) entry which is preliminary data.</text>
</comment>
<gene>
    <name evidence="1" type="ORF">HYALB_00009830</name>
</gene>
<organism evidence="1 2">
    <name type="scientific">Hymenoscyphus albidus</name>
    <dbReference type="NCBI Taxonomy" id="595503"/>
    <lineage>
        <taxon>Eukaryota</taxon>
        <taxon>Fungi</taxon>
        <taxon>Dikarya</taxon>
        <taxon>Ascomycota</taxon>
        <taxon>Pezizomycotina</taxon>
        <taxon>Leotiomycetes</taxon>
        <taxon>Helotiales</taxon>
        <taxon>Helotiaceae</taxon>
        <taxon>Hymenoscyphus</taxon>
    </lineage>
</organism>
<dbReference type="OrthoDB" id="10379585at2759"/>
<dbReference type="EMBL" id="CAJVRM010000370">
    <property type="protein sequence ID" value="CAG8980248.1"/>
    <property type="molecule type" value="Genomic_DNA"/>
</dbReference>
<proteinExistence type="predicted"/>
<reference evidence="1" key="1">
    <citation type="submission" date="2021-07" db="EMBL/GenBank/DDBJ databases">
        <authorList>
            <person name="Durling M."/>
        </authorList>
    </citation>
    <scope>NUCLEOTIDE SEQUENCE</scope>
</reference>
<evidence type="ECO:0000313" key="2">
    <source>
        <dbReference type="Proteomes" id="UP000701801"/>
    </source>
</evidence>
<keyword evidence="2" id="KW-1185">Reference proteome</keyword>
<name>A0A9N9PZ93_9HELO</name>
<dbReference type="Proteomes" id="UP000701801">
    <property type="component" value="Unassembled WGS sequence"/>
</dbReference>
<sequence length="179" mass="21849">MVYVYVNSRIVQRRSEEERDNRLKRLPVVRNRGKTALCACTLPLVQNLISRAAFENYKNDYPKTRFNNFEELKDWRKDIAEKYLDNALWQWKKASWYLRSKTYQERAYEIYKEEHPKTIYKGNDDISSAVAWRYIDKVVAEEFKRNKEYNKRRKEKICEKGPLRVFFYRVTHLPKESTM</sequence>